<dbReference type="AlphaFoldDB" id="A0A0F9IUK5"/>
<dbReference type="SUPFAM" id="SSF52540">
    <property type="entry name" value="P-loop containing nucleoside triphosphate hydrolases"/>
    <property type="match status" value="1"/>
</dbReference>
<dbReference type="EMBL" id="LAZR01019929">
    <property type="protein sequence ID" value="KKL90747.1"/>
    <property type="molecule type" value="Genomic_DNA"/>
</dbReference>
<dbReference type="GO" id="GO:0006044">
    <property type="term" value="P:N-acetylglucosamine metabolic process"/>
    <property type="evidence" value="ECO:0007669"/>
    <property type="project" value="TreeGrafter"/>
</dbReference>
<name>A0A0F9IUK5_9ZZZZ</name>
<comment type="caution">
    <text evidence="1">The sequence shown here is derived from an EMBL/GenBank/DDBJ whole genome shotgun (WGS) entry which is preliminary data.</text>
</comment>
<dbReference type="GO" id="GO:0006790">
    <property type="term" value="P:sulfur compound metabolic process"/>
    <property type="evidence" value="ECO:0007669"/>
    <property type="project" value="TreeGrafter"/>
</dbReference>
<gene>
    <name evidence="1" type="ORF">LCGC14_1901620</name>
</gene>
<dbReference type="Pfam" id="PF13469">
    <property type="entry name" value="Sulfotransfer_3"/>
    <property type="match status" value="1"/>
</dbReference>
<reference evidence="1" key="1">
    <citation type="journal article" date="2015" name="Nature">
        <title>Complex archaea that bridge the gap between prokaryotes and eukaryotes.</title>
        <authorList>
            <person name="Spang A."/>
            <person name="Saw J.H."/>
            <person name="Jorgensen S.L."/>
            <person name="Zaremba-Niedzwiedzka K."/>
            <person name="Martijn J."/>
            <person name="Lind A.E."/>
            <person name="van Eijk R."/>
            <person name="Schleper C."/>
            <person name="Guy L."/>
            <person name="Ettema T.J."/>
        </authorList>
    </citation>
    <scope>NUCLEOTIDE SEQUENCE</scope>
</reference>
<proteinExistence type="predicted"/>
<dbReference type="InterPro" id="IPR027417">
    <property type="entry name" value="P-loop_NTPase"/>
</dbReference>
<dbReference type="InterPro" id="IPR051135">
    <property type="entry name" value="Gal/GlcNAc/GalNAc_ST"/>
</dbReference>
<dbReference type="Gene3D" id="3.40.50.300">
    <property type="entry name" value="P-loop containing nucleotide triphosphate hydrolases"/>
    <property type="match status" value="1"/>
</dbReference>
<dbReference type="PANTHER" id="PTHR10704:SF44">
    <property type="entry name" value="LD35051P-RELATED"/>
    <property type="match status" value="1"/>
</dbReference>
<accession>A0A0F9IUK5</accession>
<evidence type="ECO:0008006" key="2">
    <source>
        <dbReference type="Google" id="ProtNLM"/>
    </source>
</evidence>
<protein>
    <recommendedName>
        <fullName evidence="2">Sulfotransferase domain-containing protein</fullName>
    </recommendedName>
</protein>
<dbReference type="PANTHER" id="PTHR10704">
    <property type="entry name" value="CARBOHYDRATE SULFOTRANSFERASE"/>
    <property type="match status" value="1"/>
</dbReference>
<organism evidence="1">
    <name type="scientific">marine sediment metagenome</name>
    <dbReference type="NCBI Taxonomy" id="412755"/>
    <lineage>
        <taxon>unclassified sequences</taxon>
        <taxon>metagenomes</taxon>
        <taxon>ecological metagenomes</taxon>
    </lineage>
</organism>
<dbReference type="GO" id="GO:0001517">
    <property type="term" value="F:N-acetylglucosamine 6-O-sulfotransferase activity"/>
    <property type="evidence" value="ECO:0007669"/>
    <property type="project" value="TreeGrafter"/>
</dbReference>
<evidence type="ECO:0000313" key="1">
    <source>
        <dbReference type="EMBL" id="KKL90747.1"/>
    </source>
</evidence>
<sequence length="331" mass="39327">MCNNPIFITGVYRSGSTLIAQIINNHPKVRVIYDTLHFFRFYLGRYDPIHKRYREIVKEAAERLNKRFSIKVPSHIIIEKLNTLEKVEYKDVYSSLMKETFCNGKDDLIWGEKSLLQWSNIPTFLNMYPEGKTIQIIRDPRDVLTSYREFTIEPKYRYLDAIFTCLHSLNWIKRRGKFLPEENFILIRYEDLVHKPEQTIKKLCNFLQIKFTPIMLDSSKFTNRTNKEKWKGNSAFNDIKNEISPISVNRWRTKLDVSELILLESIIDESLLEEFGYLPSDIKVNARDLQKLLNYLKNTPLIQKRLFQWLDTGEGVEKYPSDPTNPDNWEK</sequence>